<evidence type="ECO:0000313" key="3">
    <source>
        <dbReference type="Proteomes" id="UP000320048"/>
    </source>
</evidence>
<comment type="caution">
    <text evidence="2">The sequence shown here is derived from an EMBL/GenBank/DDBJ whole genome shotgun (WGS) entry which is preliminary data.</text>
</comment>
<dbReference type="Proteomes" id="UP000320048">
    <property type="component" value="Unassembled WGS sequence"/>
</dbReference>
<reference evidence="2 3" key="1">
    <citation type="journal article" date="2019" name="Nat. Microbiol.">
        <title>Mediterranean grassland soil C-N compound turnover is dependent on rainfall and depth, and is mediated by genomically divergent microorganisms.</title>
        <authorList>
            <person name="Diamond S."/>
            <person name="Andeer P.F."/>
            <person name="Li Z."/>
            <person name="Crits-Christoph A."/>
            <person name="Burstein D."/>
            <person name="Anantharaman K."/>
            <person name="Lane K.R."/>
            <person name="Thomas B.C."/>
            <person name="Pan C."/>
            <person name="Northen T.R."/>
            <person name="Banfield J.F."/>
        </authorList>
    </citation>
    <scope>NUCLEOTIDE SEQUENCE [LARGE SCALE GENOMIC DNA]</scope>
    <source>
        <strain evidence="2">NP_7</strain>
    </source>
</reference>
<organism evidence="2 3">
    <name type="scientific">Candidatus Segetimicrobium genomatis</name>
    <dbReference type="NCBI Taxonomy" id="2569760"/>
    <lineage>
        <taxon>Bacteria</taxon>
        <taxon>Bacillati</taxon>
        <taxon>Candidatus Sysuimicrobiota</taxon>
        <taxon>Candidatus Sysuimicrobiia</taxon>
        <taxon>Candidatus Sysuimicrobiales</taxon>
        <taxon>Candidatus Segetimicrobiaceae</taxon>
        <taxon>Candidatus Segetimicrobium</taxon>
    </lineage>
</organism>
<name>A0A537J694_9BACT</name>
<feature type="domain" description="BPL/LPL catalytic" evidence="1">
    <location>
        <begin position="32"/>
        <end position="64"/>
    </location>
</feature>
<dbReference type="GO" id="GO:0016740">
    <property type="term" value="F:transferase activity"/>
    <property type="evidence" value="ECO:0007669"/>
    <property type="project" value="UniProtKB-KW"/>
</dbReference>
<evidence type="ECO:0000313" key="2">
    <source>
        <dbReference type="EMBL" id="TMI78872.1"/>
    </source>
</evidence>
<dbReference type="PROSITE" id="PS51733">
    <property type="entry name" value="BPL_LPL_CATALYTIC"/>
    <property type="match status" value="1"/>
</dbReference>
<evidence type="ECO:0000259" key="1">
    <source>
        <dbReference type="PROSITE" id="PS51733"/>
    </source>
</evidence>
<keyword evidence="2" id="KW-0808">Transferase</keyword>
<dbReference type="InterPro" id="IPR004143">
    <property type="entry name" value="BPL_LPL_catalytic"/>
</dbReference>
<protein>
    <submittedName>
        <fullName evidence="2">Octanoyltransferase</fullName>
    </submittedName>
</protein>
<accession>A0A537J694</accession>
<proteinExistence type="predicted"/>
<sequence>MARAAWLVECGRMRYADASVFQRALVAARQAGRIEDVVLLVEHPPVITIGRGGRAANILGRRTS</sequence>
<dbReference type="InterPro" id="IPR045864">
    <property type="entry name" value="aa-tRNA-synth_II/BPL/LPL"/>
</dbReference>
<dbReference type="AlphaFoldDB" id="A0A537J694"/>
<dbReference type="Gene3D" id="3.30.930.10">
    <property type="entry name" value="Bira Bifunctional Protein, Domain 2"/>
    <property type="match status" value="1"/>
</dbReference>
<dbReference type="SUPFAM" id="SSF55681">
    <property type="entry name" value="Class II aaRS and biotin synthetases"/>
    <property type="match status" value="1"/>
</dbReference>
<gene>
    <name evidence="2" type="ORF">E6H04_11620</name>
</gene>
<feature type="non-terminal residue" evidence="2">
    <location>
        <position position="64"/>
    </location>
</feature>
<dbReference type="EMBL" id="VBAO01000335">
    <property type="protein sequence ID" value="TMI78872.1"/>
    <property type="molecule type" value="Genomic_DNA"/>
</dbReference>